<protein>
    <submittedName>
        <fullName evidence="4">Ketoisovalerate oxidoreductase subunit VorA</fullName>
        <ecNumber evidence="4">1.2.7.7</ecNumber>
    </submittedName>
</protein>
<dbReference type="Pfam" id="PF01855">
    <property type="entry name" value="POR_N"/>
    <property type="match status" value="1"/>
</dbReference>
<proteinExistence type="predicted"/>
<name>A0A212KEC8_9DELT</name>
<dbReference type="GO" id="GO:0006979">
    <property type="term" value="P:response to oxidative stress"/>
    <property type="evidence" value="ECO:0007669"/>
    <property type="project" value="TreeGrafter"/>
</dbReference>
<gene>
    <name evidence="4" type="primary">vorA</name>
    <name evidence="4" type="ORF">KL86DPRO_50303</name>
</gene>
<feature type="domain" description="Pyruvate flavodoxin/ferredoxin oxidoreductase pyrimidine binding" evidence="2">
    <location>
        <begin position="18"/>
        <end position="238"/>
    </location>
</feature>
<dbReference type="PANTHER" id="PTHR32154:SF0">
    <property type="entry name" value="PYRUVATE-FLAVODOXIN OXIDOREDUCTASE-RELATED"/>
    <property type="match status" value="1"/>
</dbReference>
<dbReference type="InterPro" id="IPR029061">
    <property type="entry name" value="THDP-binding"/>
</dbReference>
<feature type="domain" description="Pyruvate:ferredoxin oxidoreductase core" evidence="3">
    <location>
        <begin position="264"/>
        <end position="367"/>
    </location>
</feature>
<dbReference type="InterPro" id="IPR009014">
    <property type="entry name" value="Transketo_C/PFOR_II"/>
</dbReference>
<dbReference type="Pfam" id="PF17147">
    <property type="entry name" value="PFOR_II"/>
    <property type="match status" value="1"/>
</dbReference>
<dbReference type="GO" id="GO:0043807">
    <property type="term" value="F:3-methyl-2-oxobutanoate dehydrogenase (ferredoxin) activity"/>
    <property type="evidence" value="ECO:0007669"/>
    <property type="project" value="UniProtKB-EC"/>
</dbReference>
<dbReference type="EMBL" id="FLUQ01000005">
    <property type="protein sequence ID" value="SBW09875.1"/>
    <property type="molecule type" value="Genomic_DNA"/>
</dbReference>
<evidence type="ECO:0000259" key="2">
    <source>
        <dbReference type="Pfam" id="PF01855"/>
    </source>
</evidence>
<dbReference type="Gene3D" id="3.40.50.970">
    <property type="match status" value="1"/>
</dbReference>
<dbReference type="EC" id="1.2.7.7" evidence="4"/>
<dbReference type="InterPro" id="IPR002880">
    <property type="entry name" value="Pyrv_Fd/Flavodoxin_OxRdtase_N"/>
</dbReference>
<dbReference type="PANTHER" id="PTHR32154">
    <property type="entry name" value="PYRUVATE-FLAVODOXIN OXIDOREDUCTASE-RELATED"/>
    <property type="match status" value="1"/>
</dbReference>
<accession>A0A212KEC8</accession>
<keyword evidence="1 4" id="KW-0560">Oxidoreductase</keyword>
<dbReference type="SUPFAM" id="SSF52518">
    <property type="entry name" value="Thiamin diphosphate-binding fold (THDP-binding)"/>
    <property type="match status" value="1"/>
</dbReference>
<dbReference type="FunFam" id="3.40.50.920:FF:000010">
    <property type="entry name" value="Pyruvate ferredoxin oxidoreductase, alpha subunit"/>
    <property type="match status" value="1"/>
</dbReference>
<reference evidence="4" key="1">
    <citation type="submission" date="2016-04" db="EMBL/GenBank/DDBJ databases">
        <authorList>
            <person name="Evans L.H."/>
            <person name="Alamgir A."/>
            <person name="Owens N."/>
            <person name="Weber N.D."/>
            <person name="Virtaneva K."/>
            <person name="Barbian K."/>
            <person name="Babar A."/>
            <person name="Rosenke K."/>
        </authorList>
    </citation>
    <scope>NUCLEOTIDE SEQUENCE</scope>
    <source>
        <strain evidence="4">86</strain>
    </source>
</reference>
<dbReference type="InterPro" id="IPR050722">
    <property type="entry name" value="Pyruvate:ferred/Flavod_OxRd"/>
</dbReference>
<evidence type="ECO:0000313" key="4">
    <source>
        <dbReference type="EMBL" id="SBW09875.1"/>
    </source>
</evidence>
<dbReference type="InterPro" id="IPR033412">
    <property type="entry name" value="PFOR_II"/>
</dbReference>
<dbReference type="FunFam" id="3.40.50.970:FF:000012">
    <property type="entry name" value="Pyruvate:ferredoxin (Flavodoxin) oxidoreductase"/>
    <property type="match status" value="1"/>
</dbReference>
<dbReference type="SUPFAM" id="SSF52922">
    <property type="entry name" value="TK C-terminal domain-like"/>
    <property type="match status" value="1"/>
</dbReference>
<evidence type="ECO:0000256" key="1">
    <source>
        <dbReference type="ARBA" id="ARBA00023002"/>
    </source>
</evidence>
<dbReference type="AlphaFoldDB" id="A0A212KEC8"/>
<dbReference type="GO" id="GO:0019752">
    <property type="term" value="P:carboxylic acid metabolic process"/>
    <property type="evidence" value="ECO:0007669"/>
    <property type="project" value="UniProtKB-ARBA"/>
</dbReference>
<evidence type="ECO:0000259" key="3">
    <source>
        <dbReference type="Pfam" id="PF17147"/>
    </source>
</evidence>
<sequence>MSGTKEFISGNEAVALAVRLARPNVIPAYPISPQTIVVEKLSEYIDEGSLDAKFIRVESEHSAITASLGASVMGARVFTATSSQGFLYMVEGLPFVSGGRYPVVMMNANRTIAVPWSIFCDHNDSLMALNSGWMQCYVEDGQEALDMTLQAFRIAEDPSVSTPIIVNLDGFVLTHTYELVEVPSQEQADKFLPPYVTTHKMDIEKPVATCIGAGPDWQTEFRYKQHMEMFDNAAAIIKKSDAEFKAIFGRSYGGLAEKYLCDDAEAVLVTMGSVSTTVRTVVDAMRKDGYKVGMVRVRFLRPFPLEDFVSLGEQVRAVGVIDRNVSYGYEGVVFSNVNSALSRRSTMPLTKDYIGGLAGRDITLENIRHMFLELLGMTAQNAGDRVEFINLRWNK</sequence>
<dbReference type="Gene3D" id="3.40.50.920">
    <property type="match status" value="1"/>
</dbReference>
<dbReference type="CDD" id="cd07034">
    <property type="entry name" value="TPP_PYR_PFOR_IOR-alpha_like"/>
    <property type="match status" value="1"/>
</dbReference>
<organism evidence="4">
    <name type="scientific">uncultured delta proteobacterium</name>
    <dbReference type="NCBI Taxonomy" id="34034"/>
    <lineage>
        <taxon>Bacteria</taxon>
        <taxon>Deltaproteobacteria</taxon>
        <taxon>environmental samples</taxon>
    </lineage>
</organism>